<evidence type="ECO:0000256" key="1">
    <source>
        <dbReference type="SAM" id="Phobius"/>
    </source>
</evidence>
<feature type="transmembrane region" description="Helical" evidence="1">
    <location>
        <begin position="25"/>
        <end position="45"/>
    </location>
</feature>
<comment type="caution">
    <text evidence="2">The sequence shown here is derived from an EMBL/GenBank/DDBJ whole genome shotgun (WGS) entry which is preliminary data.</text>
</comment>
<sequence>MSKNNTEQSPLSETRFWFERLTKTGLRALHIIGVVGAGGGILLHVDKNAWLTYWIMAMLTGILLMAWEIIRDWRWLIQLKGVLTLAKVGLLFLLVPFSNWQVEIITALVLLSVIVSHGPAGLRHYSVVHRKVIHGKKEIKG</sequence>
<proteinExistence type="predicted"/>
<organism evidence="2 3">
    <name type="scientific">Shewanella holmiensis</name>
    <dbReference type="NCBI Taxonomy" id="2952222"/>
    <lineage>
        <taxon>Bacteria</taxon>
        <taxon>Pseudomonadati</taxon>
        <taxon>Pseudomonadota</taxon>
        <taxon>Gammaproteobacteria</taxon>
        <taxon>Alteromonadales</taxon>
        <taxon>Shewanellaceae</taxon>
        <taxon>Shewanella</taxon>
    </lineage>
</organism>
<dbReference type="Proteomes" id="UP001155546">
    <property type="component" value="Unassembled WGS sequence"/>
</dbReference>
<keyword evidence="1" id="KW-0812">Transmembrane</keyword>
<keyword evidence="3" id="KW-1185">Reference proteome</keyword>
<dbReference type="AlphaFoldDB" id="A0A9X2WNJ1"/>
<dbReference type="EMBL" id="JAMTCD010000014">
    <property type="protein sequence ID" value="MCT7942445.1"/>
    <property type="molecule type" value="Genomic_DNA"/>
</dbReference>
<feature type="transmembrane region" description="Helical" evidence="1">
    <location>
        <begin position="82"/>
        <end position="98"/>
    </location>
</feature>
<feature type="transmembrane region" description="Helical" evidence="1">
    <location>
        <begin position="104"/>
        <end position="122"/>
    </location>
</feature>
<protein>
    <submittedName>
        <fullName evidence="2">Uncharacterized protein</fullName>
    </submittedName>
</protein>
<name>A0A9X2WNJ1_9GAMM</name>
<keyword evidence="1" id="KW-0472">Membrane</keyword>
<keyword evidence="1" id="KW-1133">Transmembrane helix</keyword>
<evidence type="ECO:0000313" key="2">
    <source>
        <dbReference type="EMBL" id="MCT7942445.1"/>
    </source>
</evidence>
<reference evidence="2" key="1">
    <citation type="journal article" date="2023" name="Int. J. Syst. Evol. Microbiol.">
        <title>&lt;i&gt;Shewanella septentrionalis&lt;/i&gt; sp. nov. and &lt;i&gt;Shewanella holmiensis&lt;/i&gt; sp. nov., isolated from Baltic Sea water and sediments.</title>
        <authorList>
            <person name="Martin-Rodriguez A.J."/>
            <person name="Thorell K."/>
            <person name="Joffre E."/>
            <person name="Jensie-Markopoulos S."/>
            <person name="Moore E.R.B."/>
            <person name="Sjoling A."/>
        </authorList>
    </citation>
    <scope>NUCLEOTIDE SEQUENCE</scope>
    <source>
        <strain evidence="2">SP1S2-7</strain>
    </source>
</reference>
<dbReference type="RefSeq" id="WP_261298816.1">
    <property type="nucleotide sequence ID" value="NZ_JAMTCD010000014.1"/>
</dbReference>
<gene>
    <name evidence="2" type="ORF">NE535_11635</name>
</gene>
<evidence type="ECO:0000313" key="3">
    <source>
        <dbReference type="Proteomes" id="UP001155546"/>
    </source>
</evidence>
<accession>A0A9X2WNJ1</accession>
<feature type="transmembrane region" description="Helical" evidence="1">
    <location>
        <begin position="51"/>
        <end position="70"/>
    </location>
</feature>